<dbReference type="AlphaFoldDB" id="A0A3A5MF91"/>
<evidence type="ECO:0000256" key="1">
    <source>
        <dbReference type="SAM" id="MobiDB-lite"/>
    </source>
</evidence>
<evidence type="ECO:0000256" key="2">
    <source>
        <dbReference type="SAM" id="SignalP"/>
    </source>
</evidence>
<feature type="region of interest" description="Disordered" evidence="1">
    <location>
        <begin position="327"/>
        <end position="363"/>
    </location>
</feature>
<dbReference type="EMBL" id="QZVS01000089">
    <property type="protein sequence ID" value="RJT87461.1"/>
    <property type="molecule type" value="Genomic_DNA"/>
</dbReference>
<reference evidence="3 4" key="1">
    <citation type="submission" date="2018-09" db="EMBL/GenBank/DDBJ databases">
        <title>Novel species of Cryobacterium.</title>
        <authorList>
            <person name="Liu Q."/>
            <person name="Xin Y.-H."/>
        </authorList>
    </citation>
    <scope>NUCLEOTIDE SEQUENCE [LARGE SCALE GENOMIC DNA]</scope>
    <source>
        <strain evidence="3 4">Hh39</strain>
    </source>
</reference>
<feature type="chain" id="PRO_5038531983" evidence="2">
    <location>
        <begin position="30"/>
        <end position="482"/>
    </location>
</feature>
<proteinExistence type="predicted"/>
<keyword evidence="2" id="KW-0732">Signal</keyword>
<evidence type="ECO:0000313" key="4">
    <source>
        <dbReference type="Proteomes" id="UP000272015"/>
    </source>
</evidence>
<evidence type="ECO:0000313" key="3">
    <source>
        <dbReference type="EMBL" id="RJT87461.1"/>
    </source>
</evidence>
<feature type="region of interest" description="Disordered" evidence="1">
    <location>
        <begin position="216"/>
        <end position="235"/>
    </location>
</feature>
<sequence>MFRWPGRLLARLAALLALAVALSGCSLLAPTSPDSVTTAVDDAVEAIRATAGVTSATAQITPLEASAFSALNDFWTASIEVKIEADAADFAPLAETVAGHVASARESVDATAIVRLPAAGTGADIVLALHAGEAVGMTTREMARATAQTRAGELADAALTLRQVEHATRVTVADGATPTTLTVESPDALGSVIAELRTLPQFATGALSAVTVTARAPSGATSSVTTTAASPSPGLSSLLSELATRTDVDDLTYSGQRSPEAPGAASTWRPSLRVLAQTPQSAQAITELLTDFETAQPAGSGVPRASFTVLAPTNGSDYERDGFIGLALGSPTPDDYVDAPQPEATDAAPDDPEADARARDAADQQLQADVVRVTELLADAGDTAGIRGVPTVAITACESEPGEHVRGSVVLPIFEITDSPMAPADALIRSWTDLGFVATDRAMGTDRYTQQDESDSLRWLTFRGTADGLSLGAESVCIASDG</sequence>
<comment type="caution">
    <text evidence="3">The sequence shown here is derived from an EMBL/GenBank/DDBJ whole genome shotgun (WGS) entry which is preliminary data.</text>
</comment>
<keyword evidence="4" id="KW-1185">Reference proteome</keyword>
<dbReference type="Proteomes" id="UP000272015">
    <property type="component" value="Unassembled WGS sequence"/>
</dbReference>
<feature type="signal peptide" evidence="2">
    <location>
        <begin position="1"/>
        <end position="29"/>
    </location>
</feature>
<organism evidence="3 4">
    <name type="scientific">Cryobacterium melibiosiphilum</name>
    <dbReference type="NCBI Taxonomy" id="995039"/>
    <lineage>
        <taxon>Bacteria</taxon>
        <taxon>Bacillati</taxon>
        <taxon>Actinomycetota</taxon>
        <taxon>Actinomycetes</taxon>
        <taxon>Micrococcales</taxon>
        <taxon>Microbacteriaceae</taxon>
        <taxon>Cryobacterium</taxon>
    </lineage>
</organism>
<protein>
    <submittedName>
        <fullName evidence="3">Uncharacterized protein</fullName>
    </submittedName>
</protein>
<name>A0A3A5MF91_9MICO</name>
<gene>
    <name evidence="3" type="ORF">D6T64_14185</name>
</gene>
<feature type="compositionally biased region" description="Low complexity" evidence="1">
    <location>
        <begin position="338"/>
        <end position="347"/>
    </location>
</feature>
<accession>A0A3A5MF91</accession>
<dbReference type="PROSITE" id="PS51257">
    <property type="entry name" value="PROKAR_LIPOPROTEIN"/>
    <property type="match status" value="1"/>
</dbReference>